<dbReference type="SMART" id="SM00881">
    <property type="entry name" value="CoA_binding"/>
    <property type="match status" value="1"/>
</dbReference>
<evidence type="ECO:0000313" key="2">
    <source>
        <dbReference type="EMBL" id="MFC6378598.1"/>
    </source>
</evidence>
<dbReference type="SUPFAM" id="SSF51735">
    <property type="entry name" value="NAD(P)-binding Rossmann-fold domains"/>
    <property type="match status" value="1"/>
</dbReference>
<dbReference type="EMBL" id="JBHSUB010000010">
    <property type="protein sequence ID" value="MFC6378598.1"/>
    <property type="molecule type" value="Genomic_DNA"/>
</dbReference>
<protein>
    <submittedName>
        <fullName evidence="2">CoA-binding protein</fullName>
    </submittedName>
</protein>
<keyword evidence="3" id="KW-1185">Reference proteome</keyword>
<dbReference type="Pfam" id="PF13380">
    <property type="entry name" value="CoA_binding_2"/>
    <property type="match status" value="1"/>
</dbReference>
<evidence type="ECO:0000259" key="1">
    <source>
        <dbReference type="SMART" id="SM00881"/>
    </source>
</evidence>
<accession>A0ABW1VZ33</accession>
<dbReference type="PANTHER" id="PTHR33303:SF2">
    <property type="entry name" value="COA-BINDING DOMAIN-CONTAINING PROTEIN"/>
    <property type="match status" value="1"/>
</dbReference>
<dbReference type="Proteomes" id="UP001596230">
    <property type="component" value="Unassembled WGS sequence"/>
</dbReference>
<dbReference type="PANTHER" id="PTHR33303">
    <property type="entry name" value="CYTOPLASMIC PROTEIN-RELATED"/>
    <property type="match status" value="1"/>
</dbReference>
<feature type="domain" description="CoA-binding" evidence="1">
    <location>
        <begin position="1"/>
        <end position="95"/>
    </location>
</feature>
<dbReference type="InterPro" id="IPR036291">
    <property type="entry name" value="NAD(P)-bd_dom_sf"/>
</dbReference>
<dbReference type="Gene3D" id="3.40.50.720">
    <property type="entry name" value="NAD(P)-binding Rossmann-like Domain"/>
    <property type="match status" value="1"/>
</dbReference>
<dbReference type="InterPro" id="IPR003781">
    <property type="entry name" value="CoA-bd"/>
</dbReference>
<evidence type="ECO:0000313" key="3">
    <source>
        <dbReference type="Proteomes" id="UP001596230"/>
    </source>
</evidence>
<dbReference type="RefSeq" id="WP_249213391.1">
    <property type="nucleotide sequence ID" value="NZ_JBHSUB010000010.1"/>
</dbReference>
<sequence length="137" mass="14821">MRETRRIAVVGASVNPQRPVWQVMMVLAEHGYDVIPVGPKVAGKVIDGMPGYASLAEIPGKVDMVDVFRNPQVVPEIARQAIAIGAKTLWLQPGTVNLQAVKEARDAGLQVITELCPKIEIYRSGLSAELKGRGSHQ</sequence>
<gene>
    <name evidence="2" type="ORF">ACFP9W_10965</name>
</gene>
<proteinExistence type="predicted"/>
<organism evidence="2 3">
    <name type="scientific">Tatumella terrea</name>
    <dbReference type="NCBI Taxonomy" id="419007"/>
    <lineage>
        <taxon>Bacteria</taxon>
        <taxon>Pseudomonadati</taxon>
        <taxon>Pseudomonadota</taxon>
        <taxon>Gammaproteobacteria</taxon>
        <taxon>Enterobacterales</taxon>
        <taxon>Erwiniaceae</taxon>
        <taxon>Tatumella</taxon>
    </lineage>
</organism>
<name>A0ABW1VZ33_9GAMM</name>
<comment type="caution">
    <text evidence="2">The sequence shown here is derived from an EMBL/GenBank/DDBJ whole genome shotgun (WGS) entry which is preliminary data.</text>
</comment>
<reference evidence="3" key="1">
    <citation type="journal article" date="2019" name="Int. J. Syst. Evol. Microbiol.">
        <title>The Global Catalogue of Microorganisms (GCM) 10K type strain sequencing project: providing services to taxonomists for standard genome sequencing and annotation.</title>
        <authorList>
            <consortium name="The Broad Institute Genomics Platform"/>
            <consortium name="The Broad Institute Genome Sequencing Center for Infectious Disease"/>
            <person name="Wu L."/>
            <person name="Ma J."/>
        </authorList>
    </citation>
    <scope>NUCLEOTIDE SEQUENCE [LARGE SCALE GENOMIC DNA]</scope>
    <source>
        <strain evidence="3">CGMCC 1.18518</strain>
    </source>
</reference>